<dbReference type="Proteomes" id="UP000030758">
    <property type="component" value="Unassembled WGS sequence"/>
</dbReference>
<keyword evidence="11" id="KW-1185">Reference proteome</keyword>
<dbReference type="EMBL" id="KL363222">
    <property type="protein sequence ID" value="KFD52948.1"/>
    <property type="molecule type" value="Genomic_DNA"/>
</dbReference>
<dbReference type="EMBL" id="KL367509">
    <property type="protein sequence ID" value="KFD68009.1"/>
    <property type="molecule type" value="Genomic_DNA"/>
</dbReference>
<evidence type="ECO:0000313" key="7">
    <source>
        <dbReference type="EMBL" id="KFD63997.1"/>
    </source>
</evidence>
<dbReference type="Proteomes" id="UP000030764">
    <property type="component" value="Unassembled WGS sequence"/>
</dbReference>
<evidence type="ECO:0000313" key="4">
    <source>
        <dbReference type="EMBL" id="KFD52948.1"/>
    </source>
</evidence>
<dbReference type="EMBL" id="KL367563">
    <property type="protein sequence ID" value="KFD63997.1"/>
    <property type="molecule type" value="Genomic_DNA"/>
</dbReference>
<evidence type="ECO:0000313" key="2">
    <source>
        <dbReference type="EMBL" id="KFD48235.1"/>
    </source>
</evidence>
<evidence type="ECO:0000313" key="11">
    <source>
        <dbReference type="Proteomes" id="UP000030764"/>
    </source>
</evidence>
<dbReference type="AlphaFoldDB" id="A0A085LKB0"/>
<dbReference type="EMBL" id="KL367492">
    <property type="protein sequence ID" value="KFD69797.1"/>
    <property type="molecule type" value="Genomic_DNA"/>
</dbReference>
<evidence type="ECO:0000313" key="10">
    <source>
        <dbReference type="EMBL" id="KFD69797.1"/>
    </source>
</evidence>
<dbReference type="EMBL" id="KL363216">
    <property type="protein sequence ID" value="KFD53533.1"/>
    <property type="molecule type" value="Genomic_DNA"/>
</dbReference>
<dbReference type="EMBL" id="KL368029">
    <property type="protein sequence ID" value="KFD59387.1"/>
    <property type="molecule type" value="Genomic_DNA"/>
</dbReference>
<dbReference type="EMBL" id="KL363508">
    <property type="protein sequence ID" value="KFD45406.1"/>
    <property type="molecule type" value="Genomic_DNA"/>
</dbReference>
<dbReference type="EMBL" id="KL367519">
    <property type="protein sequence ID" value="KFD67008.1"/>
    <property type="molecule type" value="Genomic_DNA"/>
</dbReference>
<proteinExistence type="predicted"/>
<dbReference type="EMBL" id="KL363289">
    <property type="protein sequence ID" value="KFD48610.1"/>
    <property type="molecule type" value="Genomic_DNA"/>
</dbReference>
<name>A0A085LKB0_9BILA</name>
<evidence type="ECO:0000313" key="8">
    <source>
        <dbReference type="EMBL" id="KFD67008.1"/>
    </source>
</evidence>
<feature type="non-terminal residue" evidence="1">
    <location>
        <position position="1"/>
    </location>
</feature>
<evidence type="ECO:0000313" key="3">
    <source>
        <dbReference type="EMBL" id="KFD48610.1"/>
    </source>
</evidence>
<dbReference type="EMBL" id="KL363299">
    <property type="protein sequence ID" value="KFD48235.1"/>
    <property type="molecule type" value="Genomic_DNA"/>
</dbReference>
<evidence type="ECO:0000313" key="5">
    <source>
        <dbReference type="EMBL" id="KFD53533.1"/>
    </source>
</evidence>
<organism evidence="1 11">
    <name type="scientific">Trichuris suis</name>
    <name type="common">pig whipworm</name>
    <dbReference type="NCBI Taxonomy" id="68888"/>
    <lineage>
        <taxon>Eukaryota</taxon>
        <taxon>Metazoa</taxon>
        <taxon>Ecdysozoa</taxon>
        <taxon>Nematoda</taxon>
        <taxon>Enoplea</taxon>
        <taxon>Dorylaimia</taxon>
        <taxon>Trichinellida</taxon>
        <taxon>Trichuridae</taxon>
        <taxon>Trichuris</taxon>
    </lineage>
</organism>
<evidence type="ECO:0000313" key="1">
    <source>
        <dbReference type="EMBL" id="KFD45406.1"/>
    </source>
</evidence>
<evidence type="ECO:0000313" key="6">
    <source>
        <dbReference type="EMBL" id="KFD59387.1"/>
    </source>
</evidence>
<reference evidence="1 11" key="1">
    <citation type="journal article" date="2014" name="Nat. Genet.">
        <title>Genome and transcriptome of the porcine whipworm Trichuris suis.</title>
        <authorList>
            <person name="Jex A.R."/>
            <person name="Nejsum P."/>
            <person name="Schwarz E.M."/>
            <person name="Hu L."/>
            <person name="Young N.D."/>
            <person name="Hall R.S."/>
            <person name="Korhonen P.K."/>
            <person name="Liao S."/>
            <person name="Thamsborg S."/>
            <person name="Xia J."/>
            <person name="Xu P."/>
            <person name="Wang S."/>
            <person name="Scheerlinck J.P."/>
            <person name="Hofmann A."/>
            <person name="Sternberg P.W."/>
            <person name="Wang J."/>
            <person name="Gasser R.B."/>
        </authorList>
    </citation>
    <scope>NUCLEOTIDE SEQUENCE [LARGE SCALE GENOMIC DNA]</scope>
    <source>
        <strain evidence="6">DCEP-RM93F</strain>
        <strain evidence="1">DCEP-RM93M</strain>
    </source>
</reference>
<sequence length="141" mass="15569">DLENRFPSRVSYQFLREKHFLNHLLRFYESYIGQKESLIAGNSHSVCSTSAAISSIRRWTVSLLRETFLITSAAGVCNTVLSTSLITGIRSSSPMVCALPLFAISKEILYDASRPSCSCVLDVDGNDLSNVGRLRNLSCSD</sequence>
<accession>A0A085LKB0</accession>
<gene>
    <name evidence="5" type="ORF">M513_05639</name>
    <name evidence="4" type="ORF">M513_06258</name>
    <name evidence="3" type="ORF">M513_10544</name>
    <name evidence="2" type="ORF">M513_10878</name>
    <name evidence="1" type="ORF">M513_13719</name>
    <name evidence="10" type="ORF">M514_17919</name>
    <name evidence="9" type="ORF">M514_19886</name>
    <name evidence="8" type="ORF">M514_20874</name>
    <name evidence="7" type="ORF">M514_23845</name>
    <name evidence="6" type="ORF">M514_28435</name>
</gene>
<protein>
    <submittedName>
        <fullName evidence="1">Uncharacterized protein</fullName>
    </submittedName>
</protein>
<evidence type="ECO:0000313" key="9">
    <source>
        <dbReference type="EMBL" id="KFD68009.1"/>
    </source>
</evidence>